<dbReference type="Pfam" id="PF00400">
    <property type="entry name" value="WD40"/>
    <property type="match status" value="7"/>
</dbReference>
<keyword evidence="4" id="KW-0547">Nucleotide-binding</keyword>
<dbReference type="AlphaFoldDB" id="A0A928VQ76"/>
<dbReference type="Proteomes" id="UP000625316">
    <property type="component" value="Unassembled WGS sequence"/>
</dbReference>
<feature type="compositionally biased region" description="Polar residues" evidence="5">
    <location>
        <begin position="338"/>
        <end position="383"/>
    </location>
</feature>
<sequence>MIYCLNPECKQPVNVAGDSHCASCGLPLAALLRRRYRIQKQLGRGGFGKTFLAVDEDRLQAKCVIKQFSPQLKGTDAMEKAVRLFEQEAIRLDELGEHPQIPTLLAYFEQDQRLYLVQQFVEGKTLVQELAEEGAFDEKKIREVLSGILPILQFVHDHNVIHRDITPANIIRREIDNQLVLIDFGVAKLLTEHTFGLPGTKIGTEGYAPIEQLRNGKAYPASDLYSLGATCLYLLTRTKPEELYDPLRGRWLWRDNLAARQTSISDGIGQILDVLVRDLVAERFQDAPDALQALSVALKQPAVAQPVRRSPAPGMPPSLPNSQETIAQRTPVPPPNIALSSQPSKPVAQSRNVTQIDPPTGSARSQARTDNAATANPTAQSVSGDRRSGLSGINQPPTSRQHGSGQSATATPRSNQPQSRQISAKPPQSPPAPSPPPKSSQPKSGQPQSSQPISQPTTGIRTSPPLQPISHPVTVQPVSQAYSGSLGASVDKYPCLTNLKGHSSWVLALAVSPDARTVVSGGLDDRIIIWDLQSGQARLVINDAHSKPINSLAITPDGHQLVSGSDDDTLKVWQLSNGQLVRVITGHTRDVNAVTITPDGQFIVSGSEDRTVAVWRLATGERLRNFAGVKALIKATAMSVNGEYVAAGGSDNLIQVWNLNAGTLVQTLQGHLSSIQSLAVSAEGRFVVSGSKDRTIRIWIPKTGESVRTLVKHLDAVNAVAVTPDSRYIISGSADKTLRVWRLPTGELVSTLNQHTGAVNAIAISPNQRWFVSGGSDGQIYVWQLAANTGY</sequence>
<gene>
    <name evidence="7" type="ORF">IQ266_10300</name>
</gene>
<dbReference type="GO" id="GO:0004672">
    <property type="term" value="F:protein kinase activity"/>
    <property type="evidence" value="ECO:0007669"/>
    <property type="project" value="InterPro"/>
</dbReference>
<feature type="compositionally biased region" description="Pro residues" evidence="5">
    <location>
        <begin position="427"/>
        <end position="439"/>
    </location>
</feature>
<dbReference type="Gene3D" id="1.10.510.10">
    <property type="entry name" value="Transferase(Phosphotransferase) domain 1"/>
    <property type="match status" value="1"/>
</dbReference>
<feature type="repeat" description="WD" evidence="3">
    <location>
        <begin position="710"/>
        <end position="751"/>
    </location>
</feature>
<evidence type="ECO:0000313" key="8">
    <source>
        <dbReference type="Proteomes" id="UP000625316"/>
    </source>
</evidence>
<dbReference type="SMART" id="SM00320">
    <property type="entry name" value="WD40"/>
    <property type="match status" value="7"/>
</dbReference>
<name>A0A928VQ76_9CYAN</name>
<dbReference type="CDD" id="cd14014">
    <property type="entry name" value="STKc_PknB_like"/>
    <property type="match status" value="1"/>
</dbReference>
<accession>A0A928VQ76</accession>
<dbReference type="PANTHER" id="PTHR19879">
    <property type="entry name" value="TRANSCRIPTION INITIATION FACTOR TFIID"/>
    <property type="match status" value="1"/>
</dbReference>
<evidence type="ECO:0000256" key="4">
    <source>
        <dbReference type="PROSITE-ProRule" id="PRU10141"/>
    </source>
</evidence>
<feature type="repeat" description="WD" evidence="3">
    <location>
        <begin position="626"/>
        <end position="667"/>
    </location>
</feature>
<dbReference type="PROSITE" id="PS00678">
    <property type="entry name" value="WD_REPEATS_1"/>
    <property type="match status" value="2"/>
</dbReference>
<dbReference type="GO" id="GO:0005524">
    <property type="term" value="F:ATP binding"/>
    <property type="evidence" value="ECO:0007669"/>
    <property type="project" value="UniProtKB-UniRule"/>
</dbReference>
<feature type="compositionally biased region" description="Low complexity" evidence="5">
    <location>
        <begin position="440"/>
        <end position="456"/>
    </location>
</feature>
<feature type="repeat" description="WD" evidence="3">
    <location>
        <begin position="499"/>
        <end position="540"/>
    </location>
</feature>
<keyword evidence="7" id="KW-0418">Kinase</keyword>
<dbReference type="Pfam" id="PF00069">
    <property type="entry name" value="Pkinase"/>
    <property type="match status" value="1"/>
</dbReference>
<evidence type="ECO:0000256" key="1">
    <source>
        <dbReference type="ARBA" id="ARBA00022574"/>
    </source>
</evidence>
<comment type="caution">
    <text evidence="7">The sequence shown here is derived from an EMBL/GenBank/DDBJ whole genome shotgun (WGS) entry which is preliminary data.</text>
</comment>
<keyword evidence="8" id="KW-1185">Reference proteome</keyword>
<dbReference type="PROSITE" id="PS50294">
    <property type="entry name" value="WD_REPEATS_REGION"/>
    <property type="match status" value="6"/>
</dbReference>
<dbReference type="Gene3D" id="2.130.10.10">
    <property type="entry name" value="YVTN repeat-like/Quinoprotein amine dehydrogenase"/>
    <property type="match status" value="2"/>
</dbReference>
<feature type="binding site" evidence="4">
    <location>
        <position position="66"/>
    </location>
    <ligand>
        <name>ATP</name>
        <dbReference type="ChEBI" id="CHEBI:30616"/>
    </ligand>
</feature>
<feature type="region of interest" description="Disordered" evidence="5">
    <location>
        <begin position="305"/>
        <end position="472"/>
    </location>
</feature>
<dbReference type="InterPro" id="IPR000719">
    <property type="entry name" value="Prot_kinase_dom"/>
</dbReference>
<feature type="repeat" description="WD" evidence="3">
    <location>
        <begin position="668"/>
        <end position="709"/>
    </location>
</feature>
<dbReference type="NCBIfam" id="NF045510">
    <property type="entry name" value="4Cys_prefix_kin"/>
    <property type="match status" value="1"/>
</dbReference>
<organism evidence="7 8">
    <name type="scientific">Romeriopsis navalis LEGE 11480</name>
    <dbReference type="NCBI Taxonomy" id="2777977"/>
    <lineage>
        <taxon>Bacteria</taxon>
        <taxon>Bacillati</taxon>
        <taxon>Cyanobacteriota</taxon>
        <taxon>Cyanophyceae</taxon>
        <taxon>Leptolyngbyales</taxon>
        <taxon>Leptolyngbyaceae</taxon>
        <taxon>Romeriopsis</taxon>
        <taxon>Romeriopsis navalis</taxon>
    </lineage>
</organism>
<evidence type="ECO:0000256" key="3">
    <source>
        <dbReference type="PROSITE-ProRule" id="PRU00221"/>
    </source>
</evidence>
<dbReference type="CDD" id="cd00200">
    <property type="entry name" value="WD40"/>
    <property type="match status" value="1"/>
</dbReference>
<evidence type="ECO:0000256" key="2">
    <source>
        <dbReference type="ARBA" id="ARBA00022737"/>
    </source>
</evidence>
<dbReference type="PRINTS" id="PR00320">
    <property type="entry name" value="GPROTEINBRPT"/>
</dbReference>
<dbReference type="InterPro" id="IPR036322">
    <property type="entry name" value="WD40_repeat_dom_sf"/>
</dbReference>
<dbReference type="SUPFAM" id="SSF56112">
    <property type="entry name" value="Protein kinase-like (PK-like)"/>
    <property type="match status" value="1"/>
</dbReference>
<dbReference type="InterPro" id="IPR015943">
    <property type="entry name" value="WD40/YVTN_repeat-like_dom_sf"/>
</dbReference>
<keyword evidence="7" id="KW-0808">Transferase</keyword>
<dbReference type="PROSITE" id="PS50082">
    <property type="entry name" value="WD_REPEATS_2"/>
    <property type="match status" value="7"/>
</dbReference>
<dbReference type="RefSeq" id="WP_264324945.1">
    <property type="nucleotide sequence ID" value="NZ_JADEXQ010000029.1"/>
</dbReference>
<dbReference type="EMBL" id="JADEXQ010000029">
    <property type="protein sequence ID" value="MBE9030119.1"/>
    <property type="molecule type" value="Genomic_DNA"/>
</dbReference>
<keyword evidence="1 3" id="KW-0853">WD repeat</keyword>
<dbReference type="PROSITE" id="PS50011">
    <property type="entry name" value="PROTEIN_KINASE_DOM"/>
    <property type="match status" value="1"/>
</dbReference>
<feature type="compositionally biased region" description="Polar residues" evidence="5">
    <location>
        <begin position="391"/>
        <end position="420"/>
    </location>
</feature>
<feature type="repeat" description="WD" evidence="3">
    <location>
        <begin position="752"/>
        <end position="791"/>
    </location>
</feature>
<dbReference type="SUPFAM" id="SSF50978">
    <property type="entry name" value="WD40 repeat-like"/>
    <property type="match status" value="1"/>
</dbReference>
<dbReference type="PANTHER" id="PTHR19879:SF9">
    <property type="entry name" value="TRANSCRIPTION INITIATION FACTOR TFIID SUBUNIT 5"/>
    <property type="match status" value="1"/>
</dbReference>
<reference evidence="7" key="1">
    <citation type="submission" date="2020-10" db="EMBL/GenBank/DDBJ databases">
        <authorList>
            <person name="Castelo-Branco R."/>
            <person name="Eusebio N."/>
            <person name="Adriana R."/>
            <person name="Vieira A."/>
            <person name="Brugerolle De Fraissinette N."/>
            <person name="Rezende De Castro R."/>
            <person name="Schneider M.P."/>
            <person name="Vasconcelos V."/>
            <person name="Leao P.N."/>
        </authorList>
    </citation>
    <scope>NUCLEOTIDE SEQUENCE</scope>
    <source>
        <strain evidence="7">LEGE 11480</strain>
    </source>
</reference>
<feature type="domain" description="Protein kinase" evidence="6">
    <location>
        <begin position="36"/>
        <end position="303"/>
    </location>
</feature>
<keyword evidence="2" id="KW-0677">Repeat</keyword>
<evidence type="ECO:0000313" key="7">
    <source>
        <dbReference type="EMBL" id="MBE9030119.1"/>
    </source>
</evidence>
<proteinExistence type="predicted"/>
<dbReference type="InterPro" id="IPR019775">
    <property type="entry name" value="WD40_repeat_CS"/>
</dbReference>
<evidence type="ECO:0000256" key="5">
    <source>
        <dbReference type="SAM" id="MobiDB-lite"/>
    </source>
</evidence>
<dbReference type="InterPro" id="IPR020472">
    <property type="entry name" value="WD40_PAC1"/>
</dbReference>
<dbReference type="InterPro" id="IPR017441">
    <property type="entry name" value="Protein_kinase_ATP_BS"/>
</dbReference>
<keyword evidence="4" id="KW-0067">ATP-binding</keyword>
<dbReference type="Gene3D" id="3.30.200.20">
    <property type="entry name" value="Phosphorylase Kinase, domain 1"/>
    <property type="match status" value="1"/>
</dbReference>
<dbReference type="PROSITE" id="PS00107">
    <property type="entry name" value="PROTEIN_KINASE_ATP"/>
    <property type="match status" value="1"/>
</dbReference>
<protein>
    <submittedName>
        <fullName evidence="7">Protein kinase</fullName>
    </submittedName>
</protein>
<evidence type="ECO:0000259" key="6">
    <source>
        <dbReference type="PROSITE" id="PS50011"/>
    </source>
</evidence>
<dbReference type="InterPro" id="IPR001680">
    <property type="entry name" value="WD40_rpt"/>
</dbReference>
<dbReference type="InterPro" id="IPR011009">
    <property type="entry name" value="Kinase-like_dom_sf"/>
</dbReference>
<feature type="repeat" description="WD" evidence="3">
    <location>
        <begin position="584"/>
        <end position="625"/>
    </location>
</feature>
<feature type="repeat" description="WD" evidence="3">
    <location>
        <begin position="542"/>
        <end position="583"/>
    </location>
</feature>